<dbReference type="InterPro" id="IPR000390">
    <property type="entry name" value="Small_drug/metabolite_transptr"/>
</dbReference>
<proteinExistence type="inferred from homology"/>
<dbReference type="GO" id="GO:0022857">
    <property type="term" value="F:transmembrane transporter activity"/>
    <property type="evidence" value="ECO:0007669"/>
    <property type="project" value="InterPro"/>
</dbReference>
<evidence type="ECO:0000256" key="3">
    <source>
        <dbReference type="ARBA" id="ARBA00022475"/>
    </source>
</evidence>
<reference evidence="9 10" key="1">
    <citation type="submission" date="2016-10" db="EMBL/GenBank/DDBJ databases">
        <authorList>
            <person name="de Groot N.N."/>
        </authorList>
    </citation>
    <scope>NUCLEOTIDE SEQUENCE [LARGE SCALE GENOMIC DNA]</scope>
    <source>
        <strain evidence="9 10">DSM 22788</strain>
    </source>
</reference>
<keyword evidence="3" id="KW-1003">Cell membrane</keyword>
<protein>
    <submittedName>
        <fullName evidence="9">Small multidrug resistance pump</fullName>
    </submittedName>
</protein>
<sequence length="124" mass="12407">MRAWIYLAAAILLEVAGSMSLKGALDAPALYAAVAVGYVGSFVCLGKVLSLGMPLGVAYGIWGATGVALTAGLSTVVFREPFTALMGAGIVLIIGGVLLVELGSQAAQRRAARAAPRASETAGA</sequence>
<feature type="transmembrane region" description="Helical" evidence="8">
    <location>
        <begin position="84"/>
        <end position="103"/>
    </location>
</feature>
<evidence type="ECO:0000256" key="5">
    <source>
        <dbReference type="ARBA" id="ARBA00022989"/>
    </source>
</evidence>
<evidence type="ECO:0000256" key="7">
    <source>
        <dbReference type="RuleBase" id="RU003942"/>
    </source>
</evidence>
<dbReference type="PANTHER" id="PTHR30561">
    <property type="entry name" value="SMR FAMILY PROTON-DEPENDENT DRUG EFFLUX TRANSPORTER SUGE"/>
    <property type="match status" value="1"/>
</dbReference>
<dbReference type="AlphaFoldDB" id="A0A1H0Y601"/>
<dbReference type="OrthoDB" id="21828at2"/>
<comment type="subcellular location">
    <subcellularLocation>
        <location evidence="1 7">Cell membrane</location>
        <topology evidence="1 7">Multi-pass membrane protein</topology>
    </subcellularLocation>
</comment>
<feature type="transmembrane region" description="Helical" evidence="8">
    <location>
        <begin position="30"/>
        <end position="49"/>
    </location>
</feature>
<organism evidence="9 10">
    <name type="scientific">Leucobacter chromiiresistens</name>
    <dbReference type="NCBI Taxonomy" id="1079994"/>
    <lineage>
        <taxon>Bacteria</taxon>
        <taxon>Bacillati</taxon>
        <taxon>Actinomycetota</taxon>
        <taxon>Actinomycetes</taxon>
        <taxon>Micrococcales</taxon>
        <taxon>Microbacteriaceae</taxon>
        <taxon>Leucobacter</taxon>
    </lineage>
</organism>
<dbReference type="STRING" id="1079994.SAMN04488565_0538"/>
<dbReference type="PANTHER" id="PTHR30561:SF1">
    <property type="entry name" value="MULTIDRUG TRANSPORTER EMRE"/>
    <property type="match status" value="1"/>
</dbReference>
<dbReference type="Proteomes" id="UP000182690">
    <property type="component" value="Unassembled WGS sequence"/>
</dbReference>
<evidence type="ECO:0000256" key="8">
    <source>
        <dbReference type="SAM" id="Phobius"/>
    </source>
</evidence>
<keyword evidence="5 8" id="KW-1133">Transmembrane helix</keyword>
<name>A0A1H0Y601_9MICO</name>
<dbReference type="Gene3D" id="1.10.3730.20">
    <property type="match status" value="1"/>
</dbReference>
<keyword evidence="4 7" id="KW-0812">Transmembrane</keyword>
<feature type="transmembrane region" description="Helical" evidence="8">
    <location>
        <begin position="56"/>
        <end position="78"/>
    </location>
</feature>
<dbReference type="Pfam" id="PF00893">
    <property type="entry name" value="Multi_Drug_Res"/>
    <property type="match status" value="1"/>
</dbReference>
<comment type="similarity">
    <text evidence="7">Belongs to the drug/metabolite transporter (DMT) superfamily. Small multidrug resistance (SMR) (TC 2.A.7.1) family.</text>
</comment>
<dbReference type="eggNOG" id="COG2076">
    <property type="taxonomic scope" value="Bacteria"/>
</dbReference>
<evidence type="ECO:0000313" key="10">
    <source>
        <dbReference type="Proteomes" id="UP000182690"/>
    </source>
</evidence>
<evidence type="ECO:0000256" key="2">
    <source>
        <dbReference type="ARBA" id="ARBA00022448"/>
    </source>
</evidence>
<dbReference type="InterPro" id="IPR045324">
    <property type="entry name" value="Small_multidrug_res"/>
</dbReference>
<dbReference type="GO" id="GO:0005886">
    <property type="term" value="C:plasma membrane"/>
    <property type="evidence" value="ECO:0007669"/>
    <property type="project" value="UniProtKB-SubCell"/>
</dbReference>
<gene>
    <name evidence="9" type="ORF">SAMN04488565_0538</name>
</gene>
<accession>A0A1H0Y601</accession>
<evidence type="ECO:0000313" key="9">
    <source>
        <dbReference type="EMBL" id="SDQ10386.1"/>
    </source>
</evidence>
<evidence type="ECO:0000256" key="4">
    <source>
        <dbReference type="ARBA" id="ARBA00022692"/>
    </source>
</evidence>
<keyword evidence="2" id="KW-0813">Transport</keyword>
<keyword evidence="6 8" id="KW-0472">Membrane</keyword>
<evidence type="ECO:0000256" key="6">
    <source>
        <dbReference type="ARBA" id="ARBA00023136"/>
    </source>
</evidence>
<dbReference type="EMBL" id="FNKB01000001">
    <property type="protein sequence ID" value="SDQ10386.1"/>
    <property type="molecule type" value="Genomic_DNA"/>
</dbReference>
<dbReference type="SUPFAM" id="SSF103481">
    <property type="entry name" value="Multidrug resistance efflux transporter EmrE"/>
    <property type="match status" value="1"/>
</dbReference>
<dbReference type="InterPro" id="IPR037185">
    <property type="entry name" value="EmrE-like"/>
</dbReference>
<evidence type="ECO:0000256" key="1">
    <source>
        <dbReference type="ARBA" id="ARBA00004651"/>
    </source>
</evidence>
<dbReference type="RefSeq" id="WP_010155693.1">
    <property type="nucleotide sequence ID" value="NZ_FNKB01000001.1"/>
</dbReference>